<dbReference type="AlphaFoldDB" id="A0A8N4I5B7"/>
<dbReference type="Pfam" id="PF00490">
    <property type="entry name" value="ALAD"/>
    <property type="match status" value="1"/>
</dbReference>
<dbReference type="UniPathway" id="UPA00251">
    <property type="reaction ID" value="UER00318"/>
</dbReference>
<name>A0A8N4I5B7_ELAGV</name>
<evidence type="ECO:0000256" key="10">
    <source>
        <dbReference type="ARBA" id="ARBA00032837"/>
    </source>
</evidence>
<keyword evidence="14" id="KW-1185">Reference proteome</keyword>
<evidence type="ECO:0000256" key="9">
    <source>
        <dbReference type="ARBA" id="ARBA00025628"/>
    </source>
</evidence>
<reference evidence="15" key="1">
    <citation type="submission" date="2025-08" db="UniProtKB">
        <authorList>
            <consortium name="RefSeq"/>
        </authorList>
    </citation>
    <scope>IDENTIFICATION</scope>
</reference>
<sequence length="160" mass="17510">MNPANYKEAPIETEADEDEGADILLVKPAMPCLDVVWLLLDNSALPIAAYQVAGEYSMIKAGGAYNMVGEEKVMMESLLCIRQAGADIALSYFPRKALSNTSKLVGEDIWQQHRFTHVNNQSQEHNAKGSGISEDIEDRFRGSGDSYVAGDKGARTKVSR</sequence>
<evidence type="ECO:0000256" key="3">
    <source>
        <dbReference type="ARBA" id="ARBA00012053"/>
    </source>
</evidence>
<dbReference type="EC" id="4.2.1.24" evidence="3"/>
<evidence type="ECO:0000256" key="2">
    <source>
        <dbReference type="ARBA" id="ARBA00008055"/>
    </source>
</evidence>
<dbReference type="PRINTS" id="PR00144">
    <property type="entry name" value="DALDHYDRTASE"/>
</dbReference>
<dbReference type="InterPro" id="IPR001731">
    <property type="entry name" value="ALAD"/>
</dbReference>
<dbReference type="GO" id="GO:0015995">
    <property type="term" value="P:chlorophyll biosynthetic process"/>
    <property type="evidence" value="ECO:0007669"/>
    <property type="project" value="UniProtKB-KW"/>
</dbReference>
<keyword evidence="7" id="KW-0456">Lyase</keyword>
<feature type="region of interest" description="Disordered" evidence="13">
    <location>
        <begin position="120"/>
        <end position="160"/>
    </location>
</feature>
<evidence type="ECO:0000256" key="4">
    <source>
        <dbReference type="ARBA" id="ARBA00022533"/>
    </source>
</evidence>
<dbReference type="GO" id="GO:0006782">
    <property type="term" value="P:protoporphyrinogen IX biosynthetic process"/>
    <property type="evidence" value="ECO:0007669"/>
    <property type="project" value="UniProtKB-UniPathway"/>
</dbReference>
<dbReference type="SMART" id="SM01004">
    <property type="entry name" value="ALAD"/>
    <property type="match status" value="1"/>
</dbReference>
<dbReference type="PANTHER" id="PTHR11458:SF2">
    <property type="entry name" value="DELTA-AMINOLEVULINIC ACID DEHYDRATASE"/>
    <property type="match status" value="1"/>
</dbReference>
<protein>
    <recommendedName>
        <fullName evidence="3">porphobilinogen synthase</fullName>
        <ecNumber evidence="3">4.2.1.24</ecNumber>
    </recommendedName>
    <alternativeName>
        <fullName evidence="10">Porphobilinogen synthase</fullName>
    </alternativeName>
</protein>
<dbReference type="GO" id="GO:0005829">
    <property type="term" value="C:cytosol"/>
    <property type="evidence" value="ECO:0007669"/>
    <property type="project" value="TreeGrafter"/>
</dbReference>
<comment type="catalytic activity">
    <reaction evidence="11">
        <text>2 5-aminolevulinate = porphobilinogen + 2 H2O + H(+)</text>
        <dbReference type="Rhea" id="RHEA:24064"/>
        <dbReference type="ChEBI" id="CHEBI:15377"/>
        <dbReference type="ChEBI" id="CHEBI:15378"/>
        <dbReference type="ChEBI" id="CHEBI:58126"/>
        <dbReference type="ChEBI" id="CHEBI:356416"/>
        <dbReference type="EC" id="4.2.1.24"/>
    </reaction>
</comment>
<dbReference type="OrthoDB" id="1723729at2759"/>
<evidence type="ECO:0000313" key="15">
    <source>
        <dbReference type="RefSeq" id="XP_029116546.1"/>
    </source>
</evidence>
<evidence type="ECO:0000256" key="5">
    <source>
        <dbReference type="ARBA" id="ARBA00023133"/>
    </source>
</evidence>
<dbReference type="SUPFAM" id="SSF51569">
    <property type="entry name" value="Aldolase"/>
    <property type="match status" value="1"/>
</dbReference>
<dbReference type="InterPro" id="IPR013785">
    <property type="entry name" value="Aldolase_TIM"/>
</dbReference>
<comment type="function">
    <text evidence="9">Catalyzes an early step in the biosynthesis of tetrapyrroles. Binds two molecules of 5-aminolevulinate per subunit, each at a distinct site, and catalyzes their condensation to form porphobilinogen.</text>
</comment>
<evidence type="ECO:0000256" key="12">
    <source>
        <dbReference type="RuleBase" id="RU004161"/>
    </source>
</evidence>
<dbReference type="GO" id="GO:0008270">
    <property type="term" value="F:zinc ion binding"/>
    <property type="evidence" value="ECO:0007669"/>
    <property type="project" value="TreeGrafter"/>
</dbReference>
<dbReference type="Gene3D" id="3.20.20.70">
    <property type="entry name" value="Aldolase class I"/>
    <property type="match status" value="1"/>
</dbReference>
<keyword evidence="5" id="KW-0350">Heme biosynthesis</keyword>
<comment type="similarity">
    <text evidence="2 12">Belongs to the ALAD family.</text>
</comment>
<dbReference type="RefSeq" id="XP_029116546.1">
    <property type="nucleotide sequence ID" value="XM_029260713.1"/>
</dbReference>
<keyword evidence="8" id="KW-0627">Porphyrin biosynthesis</keyword>
<evidence type="ECO:0000256" key="13">
    <source>
        <dbReference type="SAM" id="MobiDB-lite"/>
    </source>
</evidence>
<dbReference type="GO" id="GO:0004655">
    <property type="term" value="F:porphobilinogen synthase activity"/>
    <property type="evidence" value="ECO:0007669"/>
    <property type="project" value="UniProtKB-EC"/>
</dbReference>
<organism evidence="14 15">
    <name type="scientific">Elaeis guineensis var. tenera</name>
    <name type="common">Oil palm</name>
    <dbReference type="NCBI Taxonomy" id="51953"/>
    <lineage>
        <taxon>Eukaryota</taxon>
        <taxon>Viridiplantae</taxon>
        <taxon>Streptophyta</taxon>
        <taxon>Embryophyta</taxon>
        <taxon>Tracheophyta</taxon>
        <taxon>Spermatophyta</taxon>
        <taxon>Magnoliopsida</taxon>
        <taxon>Liliopsida</taxon>
        <taxon>Arecaceae</taxon>
        <taxon>Arecoideae</taxon>
        <taxon>Cocoseae</taxon>
        <taxon>Elaeidinae</taxon>
        <taxon>Elaeis</taxon>
    </lineage>
</organism>
<evidence type="ECO:0000256" key="6">
    <source>
        <dbReference type="ARBA" id="ARBA00023171"/>
    </source>
</evidence>
<dbReference type="Proteomes" id="UP000504607">
    <property type="component" value="Unplaced"/>
</dbReference>
<keyword evidence="6" id="KW-0149">Chlorophyll biosynthesis</keyword>
<evidence type="ECO:0000256" key="11">
    <source>
        <dbReference type="ARBA" id="ARBA00047651"/>
    </source>
</evidence>
<evidence type="ECO:0000256" key="8">
    <source>
        <dbReference type="ARBA" id="ARBA00023244"/>
    </source>
</evidence>
<keyword evidence="4" id="KW-0021">Allosteric enzyme</keyword>
<comment type="pathway">
    <text evidence="1">Porphyrin-containing compound metabolism; protoporphyrin-IX biosynthesis; coproporphyrinogen-III from 5-aminolevulinate: step 1/4.</text>
</comment>
<dbReference type="PANTHER" id="PTHR11458">
    <property type="entry name" value="DELTA-AMINOLEVULINIC ACID DEHYDRATASE"/>
    <property type="match status" value="1"/>
</dbReference>
<evidence type="ECO:0000256" key="1">
    <source>
        <dbReference type="ARBA" id="ARBA00004694"/>
    </source>
</evidence>
<evidence type="ECO:0000313" key="14">
    <source>
        <dbReference type="Proteomes" id="UP000504607"/>
    </source>
</evidence>
<evidence type="ECO:0000256" key="7">
    <source>
        <dbReference type="ARBA" id="ARBA00023239"/>
    </source>
</evidence>
<proteinExistence type="inferred from homology"/>
<accession>A0A8N4I5B7</accession>
<gene>
    <name evidence="15" type="primary">LOC114912737</name>
</gene>